<evidence type="ECO:0000256" key="2">
    <source>
        <dbReference type="ARBA" id="ARBA00007613"/>
    </source>
</evidence>
<dbReference type="InterPro" id="IPR051906">
    <property type="entry name" value="TolC-like"/>
</dbReference>
<dbReference type="SUPFAM" id="SSF56954">
    <property type="entry name" value="Outer membrane efflux proteins (OEP)"/>
    <property type="match status" value="1"/>
</dbReference>
<dbReference type="NCBIfam" id="NF007002">
    <property type="entry name" value="PRK09465.1"/>
    <property type="match status" value="1"/>
</dbReference>
<dbReference type="GO" id="GO:0009279">
    <property type="term" value="C:cell outer membrane"/>
    <property type="evidence" value="ECO:0007669"/>
    <property type="project" value="UniProtKB-SubCell"/>
</dbReference>
<keyword evidence="6" id="KW-0472">Membrane</keyword>
<keyword evidence="7" id="KW-0998">Cell outer membrane</keyword>
<dbReference type="PANTHER" id="PTHR30026:SF20">
    <property type="entry name" value="OUTER MEMBRANE PROTEIN TOLC"/>
    <property type="match status" value="1"/>
</dbReference>
<dbReference type="NCBIfam" id="TIGR01844">
    <property type="entry name" value="type_I_sec_TolC"/>
    <property type="match status" value="1"/>
</dbReference>
<feature type="chain" id="PRO_5002474748" evidence="8">
    <location>
        <begin position="23"/>
        <end position="455"/>
    </location>
</feature>
<dbReference type="InterPro" id="IPR010130">
    <property type="entry name" value="T1SS_OMP_TolC"/>
</dbReference>
<dbReference type="RefSeq" id="WP_045979566.1">
    <property type="nucleotide sequence ID" value="NZ_JXXY01000010.1"/>
</dbReference>
<evidence type="ECO:0000313" key="10">
    <source>
        <dbReference type="Proteomes" id="UP000033664"/>
    </source>
</evidence>
<keyword evidence="8" id="KW-0732">Signal</keyword>
<evidence type="ECO:0000256" key="5">
    <source>
        <dbReference type="ARBA" id="ARBA00022692"/>
    </source>
</evidence>
<gene>
    <name evidence="9" type="primary">tolC</name>
    <name evidence="9" type="ORF">TW72_11645</name>
</gene>
<evidence type="ECO:0000256" key="6">
    <source>
        <dbReference type="ARBA" id="ARBA00023136"/>
    </source>
</evidence>
<proteinExistence type="inferred from homology"/>
<dbReference type="PANTHER" id="PTHR30026">
    <property type="entry name" value="OUTER MEMBRANE PROTEIN TOLC"/>
    <property type="match status" value="1"/>
</dbReference>
<keyword evidence="4" id="KW-1134">Transmembrane beta strand</keyword>
<evidence type="ECO:0000256" key="7">
    <source>
        <dbReference type="ARBA" id="ARBA00023237"/>
    </source>
</evidence>
<dbReference type="Proteomes" id="UP000033664">
    <property type="component" value="Unassembled WGS sequence"/>
</dbReference>
<comment type="caution">
    <text evidence="9">The sequence shown here is derived from an EMBL/GenBank/DDBJ whole genome shotgun (WGS) entry which is preliminary data.</text>
</comment>
<protein>
    <submittedName>
        <fullName evidence="9">Outer membrane channel protein</fullName>
    </submittedName>
</protein>
<dbReference type="GO" id="GO:0015288">
    <property type="term" value="F:porin activity"/>
    <property type="evidence" value="ECO:0007669"/>
    <property type="project" value="TreeGrafter"/>
</dbReference>
<dbReference type="GeneID" id="58229144"/>
<dbReference type="PATRIC" id="fig|151081.8.peg.2150"/>
<dbReference type="OrthoDB" id="9813458at2"/>
<dbReference type="GO" id="GO:1990281">
    <property type="term" value="C:efflux pump complex"/>
    <property type="evidence" value="ECO:0007669"/>
    <property type="project" value="TreeGrafter"/>
</dbReference>
<dbReference type="InterPro" id="IPR058622">
    <property type="entry name" value="TolC"/>
</dbReference>
<evidence type="ECO:0000313" key="9">
    <source>
        <dbReference type="EMBL" id="KJY98393.1"/>
    </source>
</evidence>
<evidence type="ECO:0000256" key="3">
    <source>
        <dbReference type="ARBA" id="ARBA00022448"/>
    </source>
</evidence>
<name>A0A0F4PM83_9GAMM</name>
<dbReference type="Gene3D" id="1.20.1600.10">
    <property type="entry name" value="Outer membrane efflux proteins (OEP)"/>
    <property type="match status" value="1"/>
</dbReference>
<sequence>MKKTLLTTLIALSCSFSTYSHAEDLMQVYEIALENDPVVLKAKANAEAQEHNTDRALSALLPQLGFSMGYRKSESDGFQTVGDLNNLVQVESENDTFSREISLSQSIFDLSAWRSLDIAEKQALQQKTVYDQAQQALIIRVAQGYFEVLAAIDTLEFVQAEKRAIERQLEQTKQRFAVGLTAFTDVHEAQAQFDNSVAREIVAKNDVETAREKLREITGKYHAKLEQLDTETFSTVKPTKANTDFVALAKENNLELQVAKASVDIAKQQIDLAQSGHYPTLQLNASYGDSLTDTELNSMGSTIVRDGTPREDQTAIGVSFNLPIYSGGATLASTKQARALYVAASEDLEATLRAVTRSTITSYNQVVADIATYKALEQAVVSAESALQATEAGFEVGTRTIVDVLISTQNLYNAKRNLADVRYRYVVSTLALKQAAGTLTADDLKAINQGLKAQS</sequence>
<dbReference type="AlphaFoldDB" id="A0A0F4PM83"/>
<dbReference type="InterPro" id="IPR003423">
    <property type="entry name" value="OMP_efflux"/>
</dbReference>
<dbReference type="GO" id="GO:0015562">
    <property type="term" value="F:efflux transmembrane transporter activity"/>
    <property type="evidence" value="ECO:0007669"/>
    <property type="project" value="InterPro"/>
</dbReference>
<organism evidence="9 10">
    <name type="scientific">Pseudoalteromonas ruthenica</name>
    <dbReference type="NCBI Taxonomy" id="151081"/>
    <lineage>
        <taxon>Bacteria</taxon>
        <taxon>Pseudomonadati</taxon>
        <taxon>Pseudomonadota</taxon>
        <taxon>Gammaproteobacteria</taxon>
        <taxon>Alteromonadales</taxon>
        <taxon>Pseudoalteromonadaceae</taxon>
        <taxon>Pseudoalteromonas</taxon>
    </lineage>
</organism>
<evidence type="ECO:0000256" key="8">
    <source>
        <dbReference type="SAM" id="SignalP"/>
    </source>
</evidence>
<keyword evidence="3" id="KW-0813">Transport</keyword>
<comment type="similarity">
    <text evidence="2">Belongs to the outer membrane factor (OMF) (TC 1.B.17) family.</text>
</comment>
<dbReference type="EMBL" id="JXXZ01000010">
    <property type="protein sequence ID" value="KJY98393.1"/>
    <property type="molecule type" value="Genomic_DNA"/>
</dbReference>
<feature type="signal peptide" evidence="8">
    <location>
        <begin position="1"/>
        <end position="22"/>
    </location>
</feature>
<comment type="subcellular location">
    <subcellularLocation>
        <location evidence="1">Cell outer membrane</location>
    </subcellularLocation>
</comment>
<keyword evidence="10" id="KW-1185">Reference proteome</keyword>
<evidence type="ECO:0000256" key="1">
    <source>
        <dbReference type="ARBA" id="ARBA00004442"/>
    </source>
</evidence>
<keyword evidence="5" id="KW-0812">Transmembrane</keyword>
<dbReference type="Pfam" id="PF02321">
    <property type="entry name" value="OEP"/>
    <property type="match status" value="2"/>
</dbReference>
<evidence type="ECO:0000256" key="4">
    <source>
        <dbReference type="ARBA" id="ARBA00022452"/>
    </source>
</evidence>
<accession>A0A0F4PM83</accession>
<reference evidence="9 10" key="1">
    <citation type="journal article" date="2015" name="BMC Genomics">
        <title>Genome mining reveals unlocked bioactive potential of marine Gram-negative bacteria.</title>
        <authorList>
            <person name="Machado H."/>
            <person name="Sonnenschein E.C."/>
            <person name="Melchiorsen J."/>
            <person name="Gram L."/>
        </authorList>
    </citation>
    <scope>NUCLEOTIDE SEQUENCE [LARGE SCALE GENOMIC DNA]</scope>
    <source>
        <strain evidence="9 10">S3137</strain>
    </source>
</reference>